<evidence type="ECO:0000259" key="6">
    <source>
        <dbReference type="Pfam" id="PF00082"/>
    </source>
</evidence>
<dbReference type="InterPro" id="IPR023827">
    <property type="entry name" value="Peptidase_S8_Asp-AS"/>
</dbReference>
<name>A0ABY6HTN4_9ARCH</name>
<dbReference type="InterPro" id="IPR007280">
    <property type="entry name" value="Peptidase_C_arc/bac"/>
</dbReference>
<keyword evidence="3 5" id="KW-0378">Hydrolase</keyword>
<dbReference type="PROSITE" id="PS00136">
    <property type="entry name" value="SUBTILASE_ASP"/>
    <property type="match status" value="1"/>
</dbReference>
<evidence type="ECO:0000256" key="3">
    <source>
        <dbReference type="ARBA" id="ARBA00022801"/>
    </source>
</evidence>
<dbReference type="Gene3D" id="2.60.120.380">
    <property type="match status" value="4"/>
</dbReference>
<dbReference type="Gene3D" id="2.60.40.10">
    <property type="entry name" value="Immunoglobulins"/>
    <property type="match status" value="4"/>
</dbReference>
<dbReference type="InterPro" id="IPR022398">
    <property type="entry name" value="Peptidase_S8_His-AS"/>
</dbReference>
<dbReference type="SUPFAM" id="SSF81296">
    <property type="entry name" value="E set domains"/>
    <property type="match status" value="1"/>
</dbReference>
<dbReference type="PRINTS" id="PR00723">
    <property type="entry name" value="SUBTILISIN"/>
</dbReference>
<proteinExistence type="inferred from homology"/>
<dbReference type="InterPro" id="IPR015500">
    <property type="entry name" value="Peptidase_S8_subtilisin-rel"/>
</dbReference>
<accession>A0ABY6HTN4</accession>
<feature type="domain" description="Peptidase S8/S53" evidence="6">
    <location>
        <begin position="162"/>
        <end position="427"/>
    </location>
</feature>
<dbReference type="PROSITE" id="PS00137">
    <property type="entry name" value="SUBTILASE_HIS"/>
    <property type="match status" value="1"/>
</dbReference>
<organism evidence="8 9">
    <name type="scientific">Candidatus Lokiarchaeum ossiferum</name>
    <dbReference type="NCBI Taxonomy" id="2951803"/>
    <lineage>
        <taxon>Archaea</taxon>
        <taxon>Promethearchaeati</taxon>
        <taxon>Promethearchaeota</taxon>
        <taxon>Promethearchaeia</taxon>
        <taxon>Promethearchaeales</taxon>
        <taxon>Promethearchaeaceae</taxon>
        <taxon>Candidatus Lokiarchaeum</taxon>
    </lineage>
</organism>
<feature type="domain" description="Peptidase C-terminal archaeal/bacterial" evidence="7">
    <location>
        <begin position="1086"/>
        <end position="1143"/>
    </location>
</feature>
<sequence>MIKKNSISRYNQGFGLIMNKKLNKMIVPLMGLMLFMLVSQSLTLGSALSSSSYRQSFSVDQNAIEYERQIIGFEDGIDYEYLEANGILVDKIYESFDMVVGLVPINIRAALETAPSIKGVDDIREFTVCMDTAAEYAGAISGRQTYSVDGDRDGNPTSYSKNDVVIAVVDTGIDNSHADLDGGKVIGWYDAINGQSNPYDGHGHGTHCSSIAAGTGDANSNYMGVAPGAALVGVKVLSDSGSGTNEQVIDGMQWCLTNKDVYGIDIVSMSLGDDNGGLYDATAEAADQLVAGGLTVVIAAGNSGPSSGTIGSPGSAYNAITVGAVSDPGEGGWNIASFSSRGPLPDGRIKPDVCGPGVSITAARAGTTTSYTTMSGTSMATPFVAGSCALYYDLYYGQVSPADVKDAVEASAVDMGVVGKDNTYGSGRIDVEAFLGYSNSGEDIIDPSVTITDPKENDIVQDTITITADASDNRGVTKVEFYIDGSIIGTDTTSPYALTWDSTSVADGSRDISAKAYDEAGNTDIDEITVNVDQDYTGPILVTESLVGSVAGSEIDYFELTNVEPGMMDVSVSWSGSYDIDAYICETANYNSYLARGYTTNNPETTSYEIQTAGTYYIGIRMYTSSASSTAYTATVSYYKGSSSGEDIIDPTVAISNPSSGDTVLGDVAIEASASDNVGVSYVQYRIDSGSWVQDYSAPYTWTWDSTSVSDGSHSITVQAFDAAGNFDEDSISISVSNDNSNPIPITETFEGSVGRGETDWYIVEAQPGLMELDVSWGNSYDIDCYISTTQSTTNYLARGYTTNNPETCSYEIQTAGTYYIGIKMYSYWASSTAYSAELSYYSLGVASVIDELADEKADQITEDLTGSVAGREVDYFELTDVEPGLMQVSATWGNSYDIDVYICTSASYSNYLARGYTTSNPETCSYNIQTAGTYYIAVRMYTSYASSTSYTTTVSYYTGGTVVDTEKPTISITSPSNGATVDDTISITASASDNVGVDYLRYQVDSGSWTTDSTSPYSWSLDTTTLSDGAHTITVQAYDAAGNFGEDDVSITVDNDNGDVQLIERDLTGSVAGSEVDYFELSAVEAGMMDVSVSWSGSYDIDVYICQTASYSSYLARGYTTSNPETCSYNIQTAGTYYIAVRMYTSSASSTAYTATVSYYTGGTGGDYEKPTVSITSPSNGATVEDTISITASATDNVGVVDVQCRVDSGSWTSDASAPYSWSFDTTTLSEGSHTISVQAFDAAGNSQIDSISITVDNEVSTGGKYALLCGVSDYKAISDLSYCDEDVTDYFNYLTTVCGFEESNIIVLGDGHPSNFPKYDGLATEANTKYYLNWLAQQEGEIVYITSGHGSGTGSGSSYICSWDCGSGESGEDGDFYDTELAAILDGAIADDIFVFIDHCYSGGIGPELMAMPNSNNVYCTTTCTEDGYGYDDSAHNNGAWTYYFLEYTLINHFGSSATTTMEAAFDYAASVYPHSGGDAPMEFDGNSGSYFTL</sequence>
<dbReference type="EMBL" id="CP104013">
    <property type="protein sequence ID" value="UYP46227.1"/>
    <property type="molecule type" value="Genomic_DNA"/>
</dbReference>
<evidence type="ECO:0000259" key="7">
    <source>
        <dbReference type="Pfam" id="PF04151"/>
    </source>
</evidence>
<dbReference type="Pfam" id="PF04151">
    <property type="entry name" value="PPC"/>
    <property type="match status" value="3"/>
</dbReference>
<dbReference type="InterPro" id="IPR000209">
    <property type="entry name" value="Peptidase_S8/S53_dom"/>
</dbReference>
<keyword evidence="9" id="KW-1185">Reference proteome</keyword>
<feature type="domain" description="Peptidase C-terminal archaeal/bacterial" evidence="7">
    <location>
        <begin position="759"/>
        <end position="823"/>
    </location>
</feature>
<reference evidence="8" key="1">
    <citation type="submission" date="2022-09" db="EMBL/GenBank/DDBJ databases">
        <title>Actin cytoskeleton and complex cell architecture in an #Asgard archaeon.</title>
        <authorList>
            <person name="Ponce Toledo R.I."/>
            <person name="Schleper C."/>
            <person name="Rodrigues Oliveira T."/>
            <person name="Wollweber F."/>
            <person name="Xu J."/>
            <person name="Rittmann S."/>
            <person name="Klingl A."/>
            <person name="Pilhofer M."/>
        </authorList>
    </citation>
    <scope>NUCLEOTIDE SEQUENCE</scope>
    <source>
        <strain evidence="8">B-35</strain>
    </source>
</reference>
<dbReference type="Proteomes" id="UP001208689">
    <property type="component" value="Chromosome"/>
</dbReference>
<evidence type="ECO:0000256" key="1">
    <source>
        <dbReference type="ARBA" id="ARBA00011073"/>
    </source>
</evidence>
<dbReference type="PANTHER" id="PTHR43806">
    <property type="entry name" value="PEPTIDASE S8"/>
    <property type="match status" value="1"/>
</dbReference>
<evidence type="ECO:0000313" key="9">
    <source>
        <dbReference type="Proteomes" id="UP001208689"/>
    </source>
</evidence>
<dbReference type="InterPro" id="IPR023828">
    <property type="entry name" value="Peptidase_S8_Ser-AS"/>
</dbReference>
<dbReference type="InterPro" id="IPR014756">
    <property type="entry name" value="Ig_E-set"/>
</dbReference>
<dbReference type="SUPFAM" id="SSF52743">
    <property type="entry name" value="Subtilisin-like"/>
    <property type="match status" value="1"/>
</dbReference>
<dbReference type="PROSITE" id="PS51892">
    <property type="entry name" value="SUBTILASE"/>
    <property type="match status" value="1"/>
</dbReference>
<evidence type="ECO:0000256" key="5">
    <source>
        <dbReference type="RuleBase" id="RU003355"/>
    </source>
</evidence>
<feature type="domain" description="Peptidase C-terminal archaeal/bacterial" evidence="7">
    <location>
        <begin position="883"/>
        <end position="940"/>
    </location>
</feature>
<dbReference type="Gene3D" id="3.40.50.200">
    <property type="entry name" value="Peptidase S8/S53 domain"/>
    <property type="match status" value="1"/>
</dbReference>
<gene>
    <name evidence="8" type="ORF">NEF87_002512</name>
</gene>
<dbReference type="PROSITE" id="PS00138">
    <property type="entry name" value="SUBTILASE_SER"/>
    <property type="match status" value="1"/>
</dbReference>
<dbReference type="PANTHER" id="PTHR43806:SF65">
    <property type="entry name" value="SERINE PROTEASE APRX"/>
    <property type="match status" value="1"/>
</dbReference>
<keyword evidence="4 5" id="KW-0720">Serine protease</keyword>
<dbReference type="InterPro" id="IPR036852">
    <property type="entry name" value="Peptidase_S8/S53_dom_sf"/>
</dbReference>
<protein>
    <submittedName>
        <fullName evidence="8">Uncharacterized protein</fullName>
    </submittedName>
</protein>
<dbReference type="CDD" id="cd07487">
    <property type="entry name" value="Peptidases_S8_1"/>
    <property type="match status" value="1"/>
</dbReference>
<dbReference type="InterPro" id="IPR050131">
    <property type="entry name" value="Peptidase_S8_subtilisin-like"/>
</dbReference>
<dbReference type="Gene3D" id="3.40.50.1460">
    <property type="match status" value="1"/>
</dbReference>
<evidence type="ECO:0000256" key="4">
    <source>
        <dbReference type="ARBA" id="ARBA00022825"/>
    </source>
</evidence>
<dbReference type="Pfam" id="PF17957">
    <property type="entry name" value="Big_7"/>
    <property type="match status" value="4"/>
</dbReference>
<keyword evidence="2 5" id="KW-0645">Protease</keyword>
<dbReference type="Pfam" id="PF00082">
    <property type="entry name" value="Peptidase_S8"/>
    <property type="match status" value="1"/>
</dbReference>
<comment type="similarity">
    <text evidence="1 5">Belongs to the peptidase S8 family.</text>
</comment>
<evidence type="ECO:0000313" key="8">
    <source>
        <dbReference type="EMBL" id="UYP46227.1"/>
    </source>
</evidence>
<dbReference type="InterPro" id="IPR013783">
    <property type="entry name" value="Ig-like_fold"/>
</dbReference>
<evidence type="ECO:0000256" key="2">
    <source>
        <dbReference type="ARBA" id="ARBA00022670"/>
    </source>
</evidence>